<organism evidence="7">
    <name type="scientific">Cucumis melo</name>
    <name type="common">Muskmelon</name>
    <dbReference type="NCBI Taxonomy" id="3656"/>
    <lineage>
        <taxon>Eukaryota</taxon>
        <taxon>Viridiplantae</taxon>
        <taxon>Streptophyta</taxon>
        <taxon>Embryophyta</taxon>
        <taxon>Tracheophyta</taxon>
        <taxon>Spermatophyta</taxon>
        <taxon>Magnoliopsida</taxon>
        <taxon>eudicotyledons</taxon>
        <taxon>Gunneridae</taxon>
        <taxon>Pentapetalae</taxon>
        <taxon>rosids</taxon>
        <taxon>fabids</taxon>
        <taxon>Cucurbitales</taxon>
        <taxon>Cucurbitaceae</taxon>
        <taxon>Benincaseae</taxon>
        <taxon>Cucumis</taxon>
    </lineage>
</organism>
<protein>
    <recommendedName>
        <fullName evidence="4">Fatty acyl-CoA reductase</fullName>
        <ecNumber evidence="4">1.2.1.84</ecNumber>
    </recommendedName>
</protein>
<evidence type="ECO:0000256" key="4">
    <source>
        <dbReference type="RuleBase" id="RU363097"/>
    </source>
</evidence>
<dbReference type="AlphaFoldDB" id="A0A9I9EKP1"/>
<evidence type="ECO:0000256" key="3">
    <source>
        <dbReference type="ARBA" id="ARBA00023098"/>
    </source>
</evidence>
<dbReference type="InterPro" id="IPR036291">
    <property type="entry name" value="NAD(P)-bd_dom_sf"/>
</dbReference>
<dbReference type="PANTHER" id="PTHR11011">
    <property type="entry name" value="MALE STERILITY PROTEIN 2-RELATED"/>
    <property type="match status" value="1"/>
</dbReference>
<keyword evidence="3 4" id="KW-0443">Lipid metabolism</keyword>
<comment type="function">
    <text evidence="4">Catalyzes the reduction of fatty acyl-CoA to fatty alcohols.</text>
</comment>
<evidence type="ECO:0000256" key="1">
    <source>
        <dbReference type="ARBA" id="ARBA00005928"/>
    </source>
</evidence>
<comment type="similarity">
    <text evidence="1 4">Belongs to the fatty acyl-CoA reductase family.</text>
</comment>
<dbReference type="GO" id="GO:0080019">
    <property type="term" value="F:alcohol-forming very long-chain fatty acyl-CoA reductase activity"/>
    <property type="evidence" value="ECO:0007669"/>
    <property type="project" value="InterPro"/>
</dbReference>
<keyword evidence="2 4" id="KW-0444">Lipid biosynthesis</keyword>
<dbReference type="CDD" id="cd09071">
    <property type="entry name" value="FAR_C"/>
    <property type="match status" value="1"/>
</dbReference>
<keyword evidence="4" id="KW-0521">NADP</keyword>
<keyword evidence="4" id="KW-0560">Oxidoreductase</keyword>
<accession>A0A9I9EKP1</accession>
<evidence type="ECO:0000259" key="5">
    <source>
        <dbReference type="Pfam" id="PF03015"/>
    </source>
</evidence>
<evidence type="ECO:0000256" key="2">
    <source>
        <dbReference type="ARBA" id="ARBA00022516"/>
    </source>
</evidence>
<evidence type="ECO:0000259" key="6">
    <source>
        <dbReference type="Pfam" id="PF07993"/>
    </source>
</evidence>
<dbReference type="SUPFAM" id="SSF51735">
    <property type="entry name" value="NAD(P)-binding Rossmann-fold domains"/>
    <property type="match status" value="1"/>
</dbReference>
<dbReference type="PANTHER" id="PTHR11011:SF99">
    <property type="entry name" value="FATTY ACYL-COA REDUCTASE 3"/>
    <property type="match status" value="1"/>
</dbReference>
<name>A0A9I9EKP1_CUCME</name>
<feature type="domain" description="Fatty acyl-CoA reductase C-terminal" evidence="5">
    <location>
        <begin position="444"/>
        <end position="513"/>
    </location>
</feature>
<dbReference type="CDD" id="cd05236">
    <property type="entry name" value="FAR-N_SDR_e"/>
    <property type="match status" value="1"/>
</dbReference>
<dbReference type="GO" id="GO:0010345">
    <property type="term" value="P:suberin biosynthetic process"/>
    <property type="evidence" value="ECO:0007669"/>
    <property type="project" value="TreeGrafter"/>
</dbReference>
<dbReference type="Gramene" id="MELO3C035177.2.1">
    <property type="protein sequence ID" value="MELO3C035177.2.1"/>
    <property type="gene ID" value="MELO3C035177.2"/>
</dbReference>
<dbReference type="EnsemblPlants" id="MELO3C035177.2.1">
    <property type="protein sequence ID" value="MELO3C035177.2.1"/>
    <property type="gene ID" value="MELO3C035177.2"/>
</dbReference>
<dbReference type="Pfam" id="PF07993">
    <property type="entry name" value="NAD_binding_4"/>
    <property type="match status" value="1"/>
</dbReference>
<evidence type="ECO:0000313" key="7">
    <source>
        <dbReference type="EnsemblPlants" id="MELO3C035177.2.1"/>
    </source>
</evidence>
<feature type="domain" description="Thioester reductase (TE)" evidence="6">
    <location>
        <begin position="22"/>
        <end position="346"/>
    </location>
</feature>
<dbReference type="Gene3D" id="3.40.50.720">
    <property type="entry name" value="NAD(P)-binding Rossmann-like Domain"/>
    <property type="match status" value="1"/>
</dbReference>
<dbReference type="Pfam" id="PF03015">
    <property type="entry name" value="Sterile"/>
    <property type="match status" value="1"/>
</dbReference>
<dbReference type="EC" id="1.2.1.84" evidence="4"/>
<dbReference type="GO" id="GO:0035336">
    <property type="term" value="P:long-chain fatty-acyl-CoA metabolic process"/>
    <property type="evidence" value="ECO:0007669"/>
    <property type="project" value="TreeGrafter"/>
</dbReference>
<comment type="catalytic activity">
    <reaction evidence="4">
        <text>a long-chain fatty acyl-CoA + 2 NADPH + 2 H(+) = a long-chain primary fatty alcohol + 2 NADP(+) + CoA</text>
        <dbReference type="Rhea" id="RHEA:52716"/>
        <dbReference type="ChEBI" id="CHEBI:15378"/>
        <dbReference type="ChEBI" id="CHEBI:57287"/>
        <dbReference type="ChEBI" id="CHEBI:57783"/>
        <dbReference type="ChEBI" id="CHEBI:58349"/>
        <dbReference type="ChEBI" id="CHEBI:77396"/>
        <dbReference type="ChEBI" id="CHEBI:83139"/>
        <dbReference type="EC" id="1.2.1.84"/>
    </reaction>
</comment>
<proteinExistence type="inferred from homology"/>
<sequence>MDKCGIAMEFLENKSIFVTGATVLVEKILRIQPNVKKLYLLIRAKDKMTATKRFYNENVMLFQEIGKDLFKVLKKMWGGEFDTLISEKVCVVPGEVSLTQMGLIDDSNLVEEMKNQVEIIVNLAATTKFDERYDVALATNTLGAKHVISFAKQCPNLKLLVHVSTVEPTPNKPQEAYFTLNNRRRCVLVLAYVSGEREGHILETPYKLGESLNGMEGLDIATEQKVAEEKFKQLQENGAMEETINLALKDLGLERARMYGWPNTYVFTKAMGEMVVSDPKNNLPLIIIRPTIVTSTYKEPFPGWIEGVRTIDSLILGYAKGKLTCFLGGINSIVDLVPADMVVNMIIMAMVAHKHQPSNQTIYHVGSSARNSMRYIEFKRFNYRYFTENPWINKDGNAVKVGEVTVFNNMASFSRYMNIRYLVFLKGLEFANKAFCHSFQDKYVDTKRKFNLVMRLVELYRPYLFFSAVFDDTNAERLRRDIQNKDTETETFFLDPKDINWEDYFMNAHIPGLGGRAFIRDDAWNLIRSNDPSRSSKVCTTGSMTQTPLHNVIRNVNQNRLRATTEISRTLPRGFLNQRCNLNHAIVLEIGNEESTDRRNREFR</sequence>
<reference evidence="7" key="1">
    <citation type="submission" date="2023-03" db="UniProtKB">
        <authorList>
            <consortium name="EnsemblPlants"/>
        </authorList>
    </citation>
    <scope>IDENTIFICATION</scope>
</reference>
<dbReference type="InterPro" id="IPR033640">
    <property type="entry name" value="FAR_C"/>
</dbReference>
<dbReference type="InterPro" id="IPR026055">
    <property type="entry name" value="FAR"/>
</dbReference>
<dbReference type="GO" id="GO:0102965">
    <property type="term" value="F:alcohol-forming long-chain fatty acyl-CoA reductase activity"/>
    <property type="evidence" value="ECO:0007669"/>
    <property type="project" value="UniProtKB-EC"/>
</dbReference>
<dbReference type="InterPro" id="IPR013120">
    <property type="entry name" value="FAR_NAD-bd"/>
</dbReference>